<name>A0A655ZFF0_VIBCL</name>
<gene>
    <name evidence="1" type="ORF">ERS013200_01961</name>
</gene>
<proteinExistence type="predicted"/>
<sequence>MCLLGTLLNNTGGVIDQFRRFFGRKLHLLLLTLHIRDVGLHFCSFFLLIVGRLIGDLRDIRKLFGRISKGMGSVLHLLQAV</sequence>
<accession>A0A655ZFF0</accession>
<dbReference type="Proteomes" id="UP000041770">
    <property type="component" value="Unassembled WGS sequence"/>
</dbReference>
<protein>
    <submittedName>
        <fullName evidence="1">Uncharacterized protein</fullName>
    </submittedName>
</protein>
<dbReference type="EMBL" id="CWQY01000011">
    <property type="protein sequence ID" value="CSC66866.1"/>
    <property type="molecule type" value="Genomic_DNA"/>
</dbReference>
<reference evidence="1 2" key="1">
    <citation type="submission" date="2015-07" db="EMBL/GenBank/DDBJ databases">
        <authorList>
            <consortium name="Pathogen Informatics"/>
        </authorList>
    </citation>
    <scope>NUCLEOTIDE SEQUENCE [LARGE SCALE GENOMIC DNA]</scope>
    <source>
        <strain evidence="1 2">A316</strain>
    </source>
</reference>
<dbReference type="AlphaFoldDB" id="A0A655ZFF0"/>
<evidence type="ECO:0000313" key="1">
    <source>
        <dbReference type="EMBL" id="CSC66866.1"/>
    </source>
</evidence>
<organism evidence="1 2">
    <name type="scientific">Vibrio cholerae</name>
    <dbReference type="NCBI Taxonomy" id="666"/>
    <lineage>
        <taxon>Bacteria</taxon>
        <taxon>Pseudomonadati</taxon>
        <taxon>Pseudomonadota</taxon>
        <taxon>Gammaproteobacteria</taxon>
        <taxon>Vibrionales</taxon>
        <taxon>Vibrionaceae</taxon>
        <taxon>Vibrio</taxon>
    </lineage>
</organism>
<evidence type="ECO:0000313" key="2">
    <source>
        <dbReference type="Proteomes" id="UP000041770"/>
    </source>
</evidence>